<gene>
    <name evidence="1" type="ORF">LCGC14_1006720</name>
</gene>
<accession>A0A0F9N1K3</accession>
<evidence type="ECO:0008006" key="2">
    <source>
        <dbReference type="Google" id="ProtNLM"/>
    </source>
</evidence>
<proteinExistence type="predicted"/>
<sequence length="30" mass="3427">VEDIVKEGEMIKVKVLDKDKQGKISLKKID</sequence>
<comment type="caution">
    <text evidence="1">The sequence shown here is derived from an EMBL/GenBank/DDBJ whole genome shotgun (WGS) entry which is preliminary data.</text>
</comment>
<reference evidence="1" key="1">
    <citation type="journal article" date="2015" name="Nature">
        <title>Complex archaea that bridge the gap between prokaryotes and eukaryotes.</title>
        <authorList>
            <person name="Spang A."/>
            <person name="Saw J.H."/>
            <person name="Jorgensen S.L."/>
            <person name="Zaremba-Niedzwiedzka K."/>
            <person name="Martijn J."/>
            <person name="Lind A.E."/>
            <person name="van Eijk R."/>
            <person name="Schleper C."/>
            <person name="Guy L."/>
            <person name="Ettema T.J."/>
        </authorList>
    </citation>
    <scope>NUCLEOTIDE SEQUENCE</scope>
</reference>
<dbReference type="EMBL" id="LAZR01003926">
    <property type="protein sequence ID" value="KKN13400.1"/>
    <property type="molecule type" value="Genomic_DNA"/>
</dbReference>
<name>A0A0F9N1K3_9ZZZZ</name>
<organism evidence="1">
    <name type="scientific">marine sediment metagenome</name>
    <dbReference type="NCBI Taxonomy" id="412755"/>
    <lineage>
        <taxon>unclassified sequences</taxon>
        <taxon>metagenomes</taxon>
        <taxon>ecological metagenomes</taxon>
    </lineage>
</organism>
<feature type="non-terminal residue" evidence="1">
    <location>
        <position position="1"/>
    </location>
</feature>
<evidence type="ECO:0000313" key="1">
    <source>
        <dbReference type="EMBL" id="KKN13400.1"/>
    </source>
</evidence>
<protein>
    <recommendedName>
        <fullName evidence="2">S1 motif domain-containing protein</fullName>
    </recommendedName>
</protein>
<dbReference type="AlphaFoldDB" id="A0A0F9N1K3"/>